<feature type="transmembrane region" description="Helical" evidence="1">
    <location>
        <begin position="231"/>
        <end position="255"/>
    </location>
</feature>
<keyword evidence="1" id="KW-1133">Transmembrane helix</keyword>
<dbReference type="EMBL" id="GBXI01012325">
    <property type="protein sequence ID" value="JAD01967.1"/>
    <property type="molecule type" value="Transcribed_RNA"/>
</dbReference>
<dbReference type="GO" id="GO:0016020">
    <property type="term" value="C:membrane"/>
    <property type="evidence" value="ECO:0007669"/>
    <property type="project" value="TreeGrafter"/>
</dbReference>
<dbReference type="AlphaFoldDB" id="A0A0A1WSZ7"/>
<dbReference type="OrthoDB" id="419711at2759"/>
<accession>A0A0A1WSZ7</accession>
<gene>
    <name evidence="2" type="primary">rost_2</name>
    <name evidence="2" type="ORF">g.51156</name>
</gene>
<reference evidence="2" key="2">
    <citation type="journal article" date="2015" name="Gigascience">
        <title>Reconstructing a comprehensive transcriptome assembly of a white-pupal translocated strain of the pest fruit fly Bactrocera cucurbitae.</title>
        <authorList>
            <person name="Sim S.B."/>
            <person name="Calla B."/>
            <person name="Hall B."/>
            <person name="DeRego T."/>
            <person name="Geib S.M."/>
        </authorList>
    </citation>
    <scope>NUCLEOTIDE SEQUENCE</scope>
</reference>
<feature type="transmembrane region" description="Helical" evidence="1">
    <location>
        <begin position="127"/>
        <end position="150"/>
    </location>
</feature>
<dbReference type="InterPro" id="IPR049352">
    <property type="entry name" value="Rost"/>
</dbReference>
<organism evidence="2">
    <name type="scientific">Zeugodacus cucurbitae</name>
    <name type="common">Melon fruit fly</name>
    <name type="synonym">Bactrocera cucurbitae</name>
    <dbReference type="NCBI Taxonomy" id="28588"/>
    <lineage>
        <taxon>Eukaryota</taxon>
        <taxon>Metazoa</taxon>
        <taxon>Ecdysozoa</taxon>
        <taxon>Arthropoda</taxon>
        <taxon>Hexapoda</taxon>
        <taxon>Insecta</taxon>
        <taxon>Pterygota</taxon>
        <taxon>Neoptera</taxon>
        <taxon>Endopterygota</taxon>
        <taxon>Diptera</taxon>
        <taxon>Brachycera</taxon>
        <taxon>Muscomorpha</taxon>
        <taxon>Tephritoidea</taxon>
        <taxon>Tephritidae</taxon>
        <taxon>Zeugodacus</taxon>
        <taxon>Zeugodacus</taxon>
    </lineage>
</organism>
<protein>
    <submittedName>
        <fullName evidence="2">Protein rolling stone</fullName>
    </submittedName>
</protein>
<keyword evidence="1" id="KW-0472">Membrane</keyword>
<dbReference type="PANTHER" id="PTHR12242">
    <property type="entry name" value="OS02G0130600 PROTEIN-RELATED"/>
    <property type="match status" value="1"/>
</dbReference>
<feature type="transmembrane region" description="Helical" evidence="1">
    <location>
        <begin position="162"/>
        <end position="184"/>
    </location>
</feature>
<feature type="transmembrane region" description="Helical" evidence="1">
    <location>
        <begin position="45"/>
        <end position="67"/>
    </location>
</feature>
<keyword evidence="1" id="KW-0812">Transmembrane</keyword>
<feature type="transmembrane region" description="Helical" evidence="1">
    <location>
        <begin position="79"/>
        <end position="100"/>
    </location>
</feature>
<dbReference type="Pfam" id="PF21534">
    <property type="entry name" value="Rost"/>
    <property type="match status" value="1"/>
</dbReference>
<feature type="transmembrane region" description="Helical" evidence="1">
    <location>
        <begin position="191"/>
        <end position="211"/>
    </location>
</feature>
<evidence type="ECO:0000256" key="1">
    <source>
        <dbReference type="SAM" id="Phobius"/>
    </source>
</evidence>
<reference evidence="2" key="1">
    <citation type="submission" date="2014-11" db="EMBL/GenBank/DDBJ databases">
        <authorList>
            <person name="Geib S."/>
        </authorList>
    </citation>
    <scope>NUCLEOTIDE SEQUENCE</scope>
</reference>
<evidence type="ECO:0000313" key="2">
    <source>
        <dbReference type="EMBL" id="JAD01967.1"/>
    </source>
</evidence>
<sequence length="278" mass="32766">MQMKQSFGRSLLNEFKLRKFGFKHKHLDQFYQSQWQSGVRSFYYLLYRWIWALFFISVFTVSLVLQLSDGKFFIFLTNWGIIACMLAQLSGAILVTRWYYNLGSARSTVMEEKMLKEPPPTPRLIKFYWLVHGAALALALVITTVYWKYLHGKMDKPNRYPVMSFITHCLNSVFMLVDFWLVAFPVRLLHIIYWMLLPIFFYIFTVFYYFAGGSDEYGHPYVYPILDWTVPMRALTTFAGVFILYVIYGIALFSLSKFKRYLSRTVSAMDSPHAIGLI</sequence>
<name>A0A0A1WSZ7_ZEUCU</name>
<dbReference type="GeneID" id="105216499"/>
<proteinExistence type="predicted"/>
<dbReference type="PANTHER" id="PTHR12242:SF46">
    <property type="entry name" value="IP08657P-RELATED"/>
    <property type="match status" value="1"/>
</dbReference>